<dbReference type="SUPFAM" id="SSF53448">
    <property type="entry name" value="Nucleotide-diphospho-sugar transferases"/>
    <property type="match status" value="1"/>
</dbReference>
<dbReference type="Gene3D" id="3.90.550.10">
    <property type="entry name" value="Spore Coat Polysaccharide Biosynthesis Protein SpsA, Chain A"/>
    <property type="match status" value="1"/>
</dbReference>
<reference evidence="3" key="1">
    <citation type="submission" date="2017-04" db="EMBL/GenBank/DDBJ databases">
        <authorList>
            <person name="Varghese N."/>
            <person name="Submissions S."/>
        </authorList>
    </citation>
    <scope>NUCLEOTIDE SEQUENCE [LARGE SCALE GENOMIC DNA]</scope>
    <source>
        <strain evidence="3">DSM 9293</strain>
    </source>
</reference>
<keyword evidence="3" id="KW-1185">Reference proteome</keyword>
<name>A0A1W1W9W8_SULTA</name>
<dbReference type="RefSeq" id="WP_084660908.1">
    <property type="nucleotide sequence ID" value="NZ_FWWY01000001.1"/>
</dbReference>
<evidence type="ECO:0000313" key="2">
    <source>
        <dbReference type="EMBL" id="SMC03035.1"/>
    </source>
</evidence>
<dbReference type="Proteomes" id="UP000192660">
    <property type="component" value="Unassembled WGS sequence"/>
</dbReference>
<dbReference type="STRING" id="28034.BFX07_03340"/>
<dbReference type="InterPro" id="IPR029044">
    <property type="entry name" value="Nucleotide-diphossugar_trans"/>
</dbReference>
<dbReference type="Pfam" id="PF00535">
    <property type="entry name" value="Glycos_transf_2"/>
    <property type="match status" value="1"/>
</dbReference>
<protein>
    <submittedName>
        <fullName evidence="2">Glycosyltransferase involved in cell wall bisynthesis</fullName>
    </submittedName>
</protein>
<dbReference type="InterPro" id="IPR001173">
    <property type="entry name" value="Glyco_trans_2-like"/>
</dbReference>
<dbReference type="OrthoDB" id="9785185at2"/>
<dbReference type="AlphaFoldDB" id="A0A1W1W9W8"/>
<dbReference type="GO" id="GO:0016740">
    <property type="term" value="F:transferase activity"/>
    <property type="evidence" value="ECO:0007669"/>
    <property type="project" value="UniProtKB-KW"/>
</dbReference>
<feature type="domain" description="Glycosyltransferase 2-like" evidence="1">
    <location>
        <begin position="7"/>
        <end position="115"/>
    </location>
</feature>
<gene>
    <name evidence="2" type="ORF">SAMN00768000_0872</name>
</gene>
<proteinExistence type="predicted"/>
<dbReference type="InterPro" id="IPR050834">
    <property type="entry name" value="Glycosyltransf_2"/>
</dbReference>
<accession>A0A1W1W9W8</accession>
<keyword evidence="2" id="KW-0808">Transferase</keyword>
<sequence>MSPELVSVVIPAYNAESTIVEALESVYQQSHKNLEVIVVDDGSTDLTRQIIERQFPQVILRANHNQGPSQARNMGIDMAHGEWIAFLDADDVWHPEKIAQQLDVAHTDPEIGLVASDWIRDAHFMDVPRALPVSEVRYHDLLILNRFQTSTVLVKRSIVQSLQGFDRRVDGAEDWDLWLRVAQVARVVKIDWPLVMYRDVPTGYSKDVWRVYVTMLPMLDKHREEVQVSHHEFRVIEAWHHLRFFVAFILMKQYDKAFRAVKPAFSLRLLSGLFPALYRYLFPFLWTRIKKKSA</sequence>
<dbReference type="EMBL" id="FWWY01000001">
    <property type="protein sequence ID" value="SMC03035.1"/>
    <property type="molecule type" value="Genomic_DNA"/>
</dbReference>
<dbReference type="PANTHER" id="PTHR43685:SF2">
    <property type="entry name" value="GLYCOSYLTRANSFERASE 2-LIKE DOMAIN-CONTAINING PROTEIN"/>
    <property type="match status" value="1"/>
</dbReference>
<evidence type="ECO:0000313" key="3">
    <source>
        <dbReference type="Proteomes" id="UP000192660"/>
    </source>
</evidence>
<organism evidence="2 3">
    <name type="scientific">Sulfobacillus thermosulfidooxidans (strain DSM 9293 / VKM B-1269 / AT-1)</name>
    <dbReference type="NCBI Taxonomy" id="929705"/>
    <lineage>
        <taxon>Bacteria</taxon>
        <taxon>Bacillati</taxon>
        <taxon>Bacillota</taxon>
        <taxon>Clostridia</taxon>
        <taxon>Eubacteriales</taxon>
        <taxon>Clostridiales Family XVII. Incertae Sedis</taxon>
        <taxon>Sulfobacillus</taxon>
    </lineage>
</organism>
<dbReference type="PANTHER" id="PTHR43685">
    <property type="entry name" value="GLYCOSYLTRANSFERASE"/>
    <property type="match status" value="1"/>
</dbReference>
<dbReference type="CDD" id="cd00761">
    <property type="entry name" value="Glyco_tranf_GTA_type"/>
    <property type="match status" value="1"/>
</dbReference>
<evidence type="ECO:0000259" key="1">
    <source>
        <dbReference type="Pfam" id="PF00535"/>
    </source>
</evidence>